<dbReference type="NCBIfam" id="TIGR03359">
    <property type="entry name" value="VI_chp_6"/>
    <property type="match status" value="1"/>
</dbReference>
<reference evidence="2" key="1">
    <citation type="submission" date="2018-07" db="EMBL/GenBank/DDBJ databases">
        <authorList>
            <person name="Safronova V.I."/>
            <person name="Chirak E.R."/>
            <person name="Sazanova A.L."/>
        </authorList>
    </citation>
    <scope>NUCLEOTIDE SEQUENCE [LARGE SCALE GENOMIC DNA]</scope>
    <source>
        <strain evidence="2">RCAM04685</strain>
    </source>
</reference>
<protein>
    <submittedName>
        <fullName evidence="1">Type VI secretion system baseplate subunit TssF</fullName>
    </submittedName>
</protein>
<dbReference type="AlphaFoldDB" id="A0A370L7B0"/>
<dbReference type="Pfam" id="PF05947">
    <property type="entry name" value="T6SS_TssF"/>
    <property type="match status" value="1"/>
</dbReference>
<proteinExistence type="predicted"/>
<dbReference type="EMBL" id="QQTP01000004">
    <property type="protein sequence ID" value="RDJ26071.1"/>
    <property type="molecule type" value="Genomic_DNA"/>
</dbReference>
<evidence type="ECO:0000313" key="2">
    <source>
        <dbReference type="Proteomes" id="UP000255207"/>
    </source>
</evidence>
<accession>A0A370L7B0</accession>
<organism evidence="1 2">
    <name type="scientific">Bosea caraganae</name>
    <dbReference type="NCBI Taxonomy" id="2763117"/>
    <lineage>
        <taxon>Bacteria</taxon>
        <taxon>Pseudomonadati</taxon>
        <taxon>Pseudomonadota</taxon>
        <taxon>Alphaproteobacteria</taxon>
        <taxon>Hyphomicrobiales</taxon>
        <taxon>Boseaceae</taxon>
        <taxon>Bosea</taxon>
    </lineage>
</organism>
<comment type="caution">
    <text evidence="1">The sequence shown here is derived from an EMBL/GenBank/DDBJ whole genome shotgun (WGS) entry which is preliminary data.</text>
</comment>
<sequence>MNQEFLDFYNQELRLFTEHTKEFAEEYPGIAERLGGLVGDRMDPMVGGLLEGAAFLAARVQLKLKHEFPEFTNNLLEQLIPNYLAPTPSALLAGVKPVFGDPALREGQRIPRGSYLDATYLERDRRVACRYRLGSDITLWPFDVTAAEYIPAPGPLQALGLQTGTRGLSGLRLSLTHRTMANAEEEPAAAVPAAKQPTSWFAGCRTRELKVHLLGAESDAIALYEQLFSDRVGIYFRHLDAFGDPVITSGAECGLEQIGFDEDEALLPADSRVFRGFELLRELFWFPRKFLGFKLTGLAKIMPQLKAKAVDVIFVFDEVNARLAAAVQREMFSLYAAPAVNLFEKTADRIPVRSNQHEYHVVPDRGRYLDYEPHSILDVYAHYLGGREKQPVHPLYSSPEGASPELGLLYTQRRLPRRRSAAERRYGRASDYTGTDMFISLVEPAGMNDANSVAELSVRALCSNRHLTEHLPTGVGGADFRLIDNVVLDVTCLAGPTPPREPIVSQLKLRSETASTGVVTWRLINLLSLNQLGLVQRGAGQNAEALREMLALFADLADSATERRIRGIKSVDSRPVIRRFPQRAGTGAARGLEVVVTLEEKAFEGSGVFLLGAVLDRFFAEYAAMNHFTQTVVRTVERGDVMRWPPRAGARRIL</sequence>
<dbReference type="RefSeq" id="WP_114828961.1">
    <property type="nucleotide sequence ID" value="NZ_QQTO01000022.1"/>
</dbReference>
<dbReference type="PIRSF" id="PIRSF028304">
    <property type="entry name" value="UCP028304"/>
    <property type="match status" value="1"/>
</dbReference>
<dbReference type="Proteomes" id="UP000255207">
    <property type="component" value="Unassembled WGS sequence"/>
</dbReference>
<dbReference type="OrthoDB" id="9763676at2"/>
<dbReference type="PANTHER" id="PTHR35370:SF1">
    <property type="entry name" value="TYPE VI SECRETION SYSTEM COMPONENT TSSF1"/>
    <property type="match status" value="1"/>
</dbReference>
<evidence type="ECO:0000313" key="1">
    <source>
        <dbReference type="EMBL" id="RDJ26071.1"/>
    </source>
</evidence>
<dbReference type="InterPro" id="IPR010272">
    <property type="entry name" value="T6SS_TssF"/>
</dbReference>
<name>A0A370L7B0_9HYPH</name>
<gene>
    <name evidence="1" type="primary">vasA</name>
    <name evidence="1" type="ORF">DWE98_09490</name>
</gene>
<keyword evidence="2" id="KW-1185">Reference proteome</keyword>
<dbReference type="PANTHER" id="PTHR35370">
    <property type="entry name" value="CYTOPLASMIC PROTEIN-RELATED-RELATED"/>
    <property type="match status" value="1"/>
</dbReference>